<dbReference type="SUPFAM" id="SSF51161">
    <property type="entry name" value="Trimeric LpxA-like enzymes"/>
    <property type="match status" value="1"/>
</dbReference>
<dbReference type="CDD" id="cd04651">
    <property type="entry name" value="LbH_G1P_AT_C"/>
    <property type="match status" value="1"/>
</dbReference>
<evidence type="ECO:0000259" key="3">
    <source>
        <dbReference type="Pfam" id="PF00483"/>
    </source>
</evidence>
<dbReference type="RefSeq" id="WP_091973561.1">
    <property type="nucleotide sequence ID" value="NZ_FODF01000001.1"/>
</dbReference>
<keyword evidence="6" id="KW-1185">Reference proteome</keyword>
<dbReference type="Gene3D" id="2.160.10.10">
    <property type="entry name" value="Hexapeptide repeat proteins"/>
    <property type="match status" value="1"/>
</dbReference>
<dbReference type="PANTHER" id="PTHR43523:SF6">
    <property type="entry name" value="GLYCOGEN BIOSYNTHESIS PROTEIN GLGD"/>
    <property type="match status" value="1"/>
</dbReference>
<feature type="domain" description="Glucose-1-phosphate adenylyltransferase/Bifunctional protein GlmU-like C-terminal hexapeptide" evidence="4">
    <location>
        <begin position="281"/>
        <end position="352"/>
    </location>
</feature>
<dbReference type="STRING" id="215200.SAMN05216454_101237"/>
<dbReference type="Gene3D" id="3.90.550.10">
    <property type="entry name" value="Spore Coat Polysaccharide Biosynthesis Protein SpsA, Chain A"/>
    <property type="match status" value="1"/>
</dbReference>
<dbReference type="InterPro" id="IPR011004">
    <property type="entry name" value="Trimer_LpxA-like_sf"/>
</dbReference>
<feature type="domain" description="Nucleotidyl transferase" evidence="3">
    <location>
        <begin position="29"/>
        <end position="153"/>
    </location>
</feature>
<dbReference type="InterPro" id="IPR029044">
    <property type="entry name" value="Nucleotide-diphossugar_trans"/>
</dbReference>
<reference evidence="5 6" key="1">
    <citation type="submission" date="2016-10" db="EMBL/GenBank/DDBJ databases">
        <authorList>
            <person name="de Groot N.N."/>
        </authorList>
    </citation>
    <scope>NUCLEOTIDE SEQUENCE [LARGE SCALE GENOMIC DNA]</scope>
    <source>
        <strain evidence="5 6">Calf135</strain>
    </source>
</reference>
<evidence type="ECO:0000256" key="2">
    <source>
        <dbReference type="ARBA" id="ARBA00023056"/>
    </source>
</evidence>
<dbReference type="GO" id="GO:0005978">
    <property type="term" value="P:glycogen biosynthetic process"/>
    <property type="evidence" value="ECO:0007669"/>
    <property type="project" value="UniProtKB-KW"/>
</dbReference>
<keyword evidence="5" id="KW-0808">Transferase</keyword>
<dbReference type="InterPro" id="IPR056818">
    <property type="entry name" value="GlmU/GlgC-like_hexapep"/>
</dbReference>
<dbReference type="InterPro" id="IPR011831">
    <property type="entry name" value="ADP-Glc_PPase"/>
</dbReference>
<dbReference type="AlphaFoldDB" id="A0A1H8EV73"/>
<comment type="similarity">
    <text evidence="1">Belongs to the bacterial/plant glucose-1-phosphate adenylyltransferase family.</text>
</comment>
<evidence type="ECO:0000256" key="1">
    <source>
        <dbReference type="ARBA" id="ARBA00010443"/>
    </source>
</evidence>
<dbReference type="InterPro" id="IPR005835">
    <property type="entry name" value="NTP_transferase_dom"/>
</dbReference>
<dbReference type="Pfam" id="PF00483">
    <property type="entry name" value="NTP_transferase"/>
    <property type="match status" value="1"/>
</dbReference>
<dbReference type="Proteomes" id="UP000199512">
    <property type="component" value="Unassembled WGS sequence"/>
</dbReference>
<dbReference type="Pfam" id="PF24894">
    <property type="entry name" value="Hexapep_GlmU"/>
    <property type="match status" value="1"/>
</dbReference>
<dbReference type="EMBL" id="FODF01000001">
    <property type="protein sequence ID" value="SEN22638.1"/>
    <property type="molecule type" value="Genomic_DNA"/>
</dbReference>
<dbReference type="GO" id="GO:0008878">
    <property type="term" value="F:glucose-1-phosphate adenylyltransferase activity"/>
    <property type="evidence" value="ECO:0007669"/>
    <property type="project" value="InterPro"/>
</dbReference>
<dbReference type="SUPFAM" id="SSF53448">
    <property type="entry name" value="Nucleotide-diphospho-sugar transferases"/>
    <property type="match status" value="1"/>
</dbReference>
<keyword evidence="5" id="KW-0548">Nucleotidyltransferase</keyword>
<dbReference type="NCBIfam" id="TIGR02092">
    <property type="entry name" value="glgD"/>
    <property type="match status" value="1"/>
</dbReference>
<gene>
    <name evidence="5" type="ORF">SAMN05216454_101237</name>
</gene>
<evidence type="ECO:0000259" key="4">
    <source>
        <dbReference type="Pfam" id="PF24894"/>
    </source>
</evidence>
<dbReference type="InterPro" id="IPR011832">
    <property type="entry name" value="GlgDAde_trans"/>
</dbReference>
<proteinExistence type="inferred from homology"/>
<dbReference type="OrthoDB" id="9803871at2"/>
<dbReference type="PANTHER" id="PTHR43523">
    <property type="entry name" value="GLUCOSE-1-PHOSPHATE ADENYLYLTRANSFERASE-RELATED"/>
    <property type="match status" value="1"/>
</dbReference>
<keyword evidence="2" id="KW-0320">Glycogen biosynthesis</keyword>
<evidence type="ECO:0000313" key="5">
    <source>
        <dbReference type="EMBL" id="SEN22638.1"/>
    </source>
</evidence>
<evidence type="ECO:0000313" key="6">
    <source>
        <dbReference type="Proteomes" id="UP000199512"/>
    </source>
</evidence>
<protein>
    <submittedName>
        <fullName evidence="5">Glucose-1-phosphate adenylyltransferase</fullName>
    </submittedName>
</protein>
<name>A0A1H8EV73_9FIRM</name>
<accession>A0A1H8EV73</accession>
<sequence>MDAFCILFADTFKNHDIAGFVKNRSMASLHVGCRYRMVDFMLSSLVKSSVPNIAILTTKNYNSLMDHVGWGKDWDLNRKNSGLKIIPPLAISNTEIPRNKFEALVNAESYIDSMLQDYCIISDSNIICDIDFAEVLDFHKKNHADITVLCTKAKPRPGDIEMMVDHKSRAYDSLYHQYGAKYECNALLKITVMHKELLKKIIQKGNTLGWEDIVRDYISKNFNKLNVYSYNVNGYCKVIENLDSYFQFNMDLLNEEISQEIFLSGTEILTRVKDSVPTVYGKNASVKNSLLADGSHINGEVENSIIFRDVTIEEGASVKNSILMSGTVIKSGAKLDYVISDKLVTVRENKELKGDKSCQFTIPKGKII</sequence>
<organism evidence="5 6">
    <name type="scientific">Peptostreptococcus russellii</name>
    <dbReference type="NCBI Taxonomy" id="215200"/>
    <lineage>
        <taxon>Bacteria</taxon>
        <taxon>Bacillati</taxon>
        <taxon>Bacillota</taxon>
        <taxon>Clostridia</taxon>
        <taxon>Peptostreptococcales</taxon>
        <taxon>Peptostreptococcaceae</taxon>
        <taxon>Peptostreptococcus</taxon>
    </lineage>
</organism>